<dbReference type="InParanoid" id="A0A2I1DM55"/>
<dbReference type="PANTHER" id="PTHR35272:SF4">
    <property type="entry name" value="THIOL:DISULFIDE INTERCHANGE PROTEIN DSBG"/>
    <property type="match status" value="1"/>
</dbReference>
<dbReference type="RefSeq" id="WP_101537633.1">
    <property type="nucleotide sequence ID" value="NZ_MXAV01000029.1"/>
</dbReference>
<dbReference type="Pfam" id="PF13098">
    <property type="entry name" value="Thioredoxin_2"/>
    <property type="match status" value="1"/>
</dbReference>
<proteinExistence type="predicted"/>
<dbReference type="InterPro" id="IPR051470">
    <property type="entry name" value="Thiol:disulfide_interchange"/>
</dbReference>
<reference evidence="3 4" key="1">
    <citation type="submission" date="2017-03" db="EMBL/GenBank/DDBJ databases">
        <title>Draft genime sequence of the acidophilic sulfur-oxidizing bacterium Acidithiobacillus sp. SH, isolated from seawater.</title>
        <authorList>
            <person name="Sharmin S."/>
            <person name="Tokuhisa M."/>
            <person name="Kanao T."/>
            <person name="Kamimura K."/>
        </authorList>
    </citation>
    <scope>NUCLEOTIDE SEQUENCE [LARGE SCALE GENOMIC DNA]</scope>
    <source>
        <strain evidence="3 4">SH</strain>
    </source>
</reference>
<feature type="domain" description="Thioredoxin-like fold" evidence="2">
    <location>
        <begin position="126"/>
        <end position="240"/>
    </location>
</feature>
<name>A0A2I1DM55_9PROT</name>
<dbReference type="EMBL" id="MXAV01000029">
    <property type="protein sequence ID" value="PKY10951.1"/>
    <property type="molecule type" value="Genomic_DNA"/>
</dbReference>
<comment type="caution">
    <text evidence="3">The sequence shown here is derived from an EMBL/GenBank/DDBJ whole genome shotgun (WGS) entry which is preliminary data.</text>
</comment>
<evidence type="ECO:0000259" key="2">
    <source>
        <dbReference type="Pfam" id="PF13098"/>
    </source>
</evidence>
<feature type="signal peptide" evidence="1">
    <location>
        <begin position="1"/>
        <end position="20"/>
    </location>
</feature>
<dbReference type="PROSITE" id="PS51257">
    <property type="entry name" value="PROKAR_LIPOPROTEIN"/>
    <property type="match status" value="1"/>
</dbReference>
<dbReference type="InterPro" id="IPR036249">
    <property type="entry name" value="Thioredoxin-like_sf"/>
</dbReference>
<gene>
    <name evidence="3" type="ORF">B1757_06960</name>
</gene>
<feature type="chain" id="PRO_5014187808" evidence="1">
    <location>
        <begin position="21"/>
        <end position="281"/>
    </location>
</feature>
<sequence length="281" mass="30267">MRLTRIIRNSVFLAGGFLLAGCAASTSNLKPAEHLVAQNFHGQVHVNKVFPGPVRNLTGIVVETDQHQQGILWMLADKYLLLGPVVNDQQQNITTHFADQYLPHPPKVAAEKIAPAALTAPGFTIGHAGPLMVVFMDPNCIFCHLLWEALQQPVAEGKVRVKVIPVGFLKPSSPAKAATILAAPNPAAAWANNEKGFNVHTEEGSTQVLSHIPEKDQAAIKANTELLHKTGETATPALLYCIKTPKGLEMQMKHGIDVKRTPEFVQKLEGSVGAQGCIPNA</sequence>
<keyword evidence="4" id="KW-1185">Reference proteome</keyword>
<dbReference type="Proteomes" id="UP000234329">
    <property type="component" value="Unassembled WGS sequence"/>
</dbReference>
<dbReference type="SUPFAM" id="SSF52833">
    <property type="entry name" value="Thioredoxin-like"/>
    <property type="match status" value="1"/>
</dbReference>
<evidence type="ECO:0000313" key="4">
    <source>
        <dbReference type="Proteomes" id="UP000234329"/>
    </source>
</evidence>
<organism evidence="3 4">
    <name type="scientific">Acidithiobacillus marinus</name>
    <dbReference type="NCBI Taxonomy" id="187490"/>
    <lineage>
        <taxon>Bacteria</taxon>
        <taxon>Pseudomonadati</taxon>
        <taxon>Pseudomonadota</taxon>
        <taxon>Acidithiobacillia</taxon>
        <taxon>Acidithiobacillales</taxon>
        <taxon>Acidithiobacillaceae</taxon>
        <taxon>Acidithiobacillus</taxon>
    </lineage>
</organism>
<dbReference type="OrthoDB" id="5297853at2"/>
<protein>
    <submittedName>
        <fullName evidence="3">Thiol:disulfide interchange protein</fullName>
    </submittedName>
</protein>
<dbReference type="InterPro" id="IPR012336">
    <property type="entry name" value="Thioredoxin-like_fold"/>
</dbReference>
<dbReference type="PANTHER" id="PTHR35272">
    <property type="entry name" value="THIOL:DISULFIDE INTERCHANGE PROTEIN DSBC-RELATED"/>
    <property type="match status" value="1"/>
</dbReference>
<evidence type="ECO:0000256" key="1">
    <source>
        <dbReference type="SAM" id="SignalP"/>
    </source>
</evidence>
<keyword evidence="1" id="KW-0732">Signal</keyword>
<dbReference type="FunCoup" id="A0A2I1DM55">
    <property type="interactions" value="85"/>
</dbReference>
<dbReference type="AlphaFoldDB" id="A0A2I1DM55"/>
<evidence type="ECO:0000313" key="3">
    <source>
        <dbReference type="EMBL" id="PKY10951.1"/>
    </source>
</evidence>
<dbReference type="Gene3D" id="3.40.30.10">
    <property type="entry name" value="Glutaredoxin"/>
    <property type="match status" value="1"/>
</dbReference>
<accession>A0A2I1DM55</accession>